<organism evidence="4 5">
    <name type="scientific">Pseudoalteromonas luteoviolacea S4054</name>
    <dbReference type="NCBI Taxonomy" id="1129367"/>
    <lineage>
        <taxon>Bacteria</taxon>
        <taxon>Pseudomonadati</taxon>
        <taxon>Pseudomonadota</taxon>
        <taxon>Gammaproteobacteria</taxon>
        <taxon>Alteromonadales</taxon>
        <taxon>Pseudoalteromonadaceae</taxon>
        <taxon>Pseudoalteromonas</taxon>
    </lineage>
</organism>
<dbReference type="Pfam" id="PF00264">
    <property type="entry name" value="Tyrosinase"/>
    <property type="match status" value="2"/>
</dbReference>
<comment type="caution">
    <text evidence="4">The sequence shown here is derived from an EMBL/GenBank/DDBJ whole genome shotgun (WGS) entry which is preliminary data.</text>
</comment>
<dbReference type="EMBL" id="AUXW01000022">
    <property type="protein sequence ID" value="KKE85632.1"/>
    <property type="molecule type" value="Genomic_DNA"/>
</dbReference>
<evidence type="ECO:0000313" key="4">
    <source>
        <dbReference type="EMBL" id="KKE85632.1"/>
    </source>
</evidence>
<dbReference type="GO" id="GO:0046872">
    <property type="term" value="F:metal ion binding"/>
    <property type="evidence" value="ECO:0007669"/>
    <property type="project" value="UniProtKB-KW"/>
</dbReference>
<dbReference type="PANTHER" id="PTHR11474:SF76">
    <property type="entry name" value="SHKT DOMAIN-CONTAINING PROTEIN"/>
    <property type="match status" value="1"/>
</dbReference>
<dbReference type="PROSITE" id="PS00498">
    <property type="entry name" value="TYROSINASE_2"/>
    <property type="match status" value="1"/>
</dbReference>
<name>A0A0F6AHE7_9GAMM</name>
<sequence>MTVKRTQRKNLLNQNLNDQSSDLYWYNEASKAMRNKDVNDPTSWGWWAAVHQYASNVSQNQYWTSTDVDGQDWVTNLDNMDKSGNAQWWAHCPHGDPKFLPWHRAYILAFENALLQVISTLPNAPAQWAMPFWDYTTSGAEGFSLPPAFKVNNNSLYFLNRYLPFNAEQYYSDTVTSTVDENFEQYRAAIENIPHNVVHTGLRGAMQSIRTAGLDPIFYTHHCQIDRLWAIWSSISTTTTTYNSDGYFKWLYVEDGIVKAKDAKIAFNDCMSTTDIPVTDLSGNLLDTLSYDYETAPFEQQFINSVLAQRTMKAPMASVSNIKGGLPMPEIKTDALEQLIFASSTRQVKVSNSSEQVALKSLEQKSLANTLALTREVSKPEQIHSLTINIDGVVTDGDSGNYLVILDELGEGSANVVNRWQIGYVSFFGSTVEDGKTALTGGKPMSVRLAVPHEHADQICGQCMNNKRLAVSLVPEYEDADYGIASIEKITLELKTQK</sequence>
<dbReference type="PRINTS" id="PR00092">
    <property type="entry name" value="TYROSINASE"/>
</dbReference>
<dbReference type="InterPro" id="IPR050316">
    <property type="entry name" value="Tyrosinase/Hemocyanin"/>
</dbReference>
<keyword evidence="2" id="KW-0186">Copper</keyword>
<dbReference type="PANTHER" id="PTHR11474">
    <property type="entry name" value="TYROSINASE FAMILY MEMBER"/>
    <property type="match status" value="1"/>
</dbReference>
<gene>
    <name evidence="4" type="ORF">N479_25545</name>
</gene>
<dbReference type="PATRIC" id="fig|1129367.4.peg.319"/>
<dbReference type="InterPro" id="IPR002227">
    <property type="entry name" value="Tyrosinase_Cu-bd"/>
</dbReference>
<evidence type="ECO:0000256" key="1">
    <source>
        <dbReference type="ARBA" id="ARBA00022723"/>
    </source>
</evidence>
<accession>A0A0F6AHE7</accession>
<dbReference type="AlphaFoldDB" id="A0A0F6AHE7"/>
<dbReference type="GO" id="GO:0016491">
    <property type="term" value="F:oxidoreductase activity"/>
    <property type="evidence" value="ECO:0007669"/>
    <property type="project" value="InterPro"/>
</dbReference>
<evidence type="ECO:0000256" key="2">
    <source>
        <dbReference type="ARBA" id="ARBA00023008"/>
    </source>
</evidence>
<proteinExistence type="predicted"/>
<keyword evidence="1" id="KW-0479">Metal-binding</keyword>
<dbReference type="Gene3D" id="1.10.1280.10">
    <property type="entry name" value="Di-copper center containing domain from catechol oxidase"/>
    <property type="match status" value="2"/>
</dbReference>
<protein>
    <recommendedName>
        <fullName evidence="3">Tyrosinase copper-binding domain-containing protein</fullName>
    </recommendedName>
</protein>
<dbReference type="Proteomes" id="UP000033434">
    <property type="component" value="Unassembled WGS sequence"/>
</dbReference>
<reference evidence="4 5" key="1">
    <citation type="journal article" date="2015" name="BMC Genomics">
        <title>Genome mining reveals unlocked bioactive potential of marine Gram-negative bacteria.</title>
        <authorList>
            <person name="Machado H."/>
            <person name="Sonnenschein E.C."/>
            <person name="Melchiorsen J."/>
            <person name="Gram L."/>
        </authorList>
    </citation>
    <scope>NUCLEOTIDE SEQUENCE [LARGE SCALE GENOMIC DNA]</scope>
    <source>
        <strain evidence="4 5">S4054</strain>
    </source>
</reference>
<dbReference type="RefSeq" id="WP_046354217.1">
    <property type="nucleotide sequence ID" value="NZ_AUXW01000022.1"/>
</dbReference>
<feature type="domain" description="Tyrosinase copper-binding" evidence="3">
    <location>
        <begin position="215"/>
        <end position="226"/>
    </location>
</feature>
<evidence type="ECO:0000313" key="5">
    <source>
        <dbReference type="Proteomes" id="UP000033434"/>
    </source>
</evidence>
<dbReference type="SUPFAM" id="SSF48056">
    <property type="entry name" value="Di-copper centre-containing domain"/>
    <property type="match status" value="1"/>
</dbReference>
<evidence type="ECO:0000259" key="3">
    <source>
        <dbReference type="PROSITE" id="PS00498"/>
    </source>
</evidence>
<dbReference type="InterPro" id="IPR008922">
    <property type="entry name" value="Di-copper_centre_dom_sf"/>
</dbReference>